<keyword evidence="1" id="KW-0472">Membrane</keyword>
<comment type="caution">
    <text evidence="2">The sequence shown here is derived from an EMBL/GenBank/DDBJ whole genome shotgun (WGS) entry which is preliminary data.</text>
</comment>
<evidence type="ECO:0000313" key="2">
    <source>
        <dbReference type="EMBL" id="KAF5760521.1"/>
    </source>
</evidence>
<keyword evidence="1" id="KW-1133">Transmembrane helix</keyword>
<dbReference type="AlphaFoldDB" id="A0A9K3DUB8"/>
<evidence type="ECO:0000313" key="3">
    <source>
        <dbReference type="Proteomes" id="UP000215914"/>
    </source>
</evidence>
<protein>
    <submittedName>
        <fullName evidence="2">Uncharacterized protein</fullName>
    </submittedName>
</protein>
<evidence type="ECO:0000256" key="1">
    <source>
        <dbReference type="SAM" id="Phobius"/>
    </source>
</evidence>
<dbReference type="EMBL" id="MNCJ02000331">
    <property type="protein sequence ID" value="KAF5760521.1"/>
    <property type="molecule type" value="Genomic_DNA"/>
</dbReference>
<gene>
    <name evidence="2" type="ORF">HanXRQr2_Chr16g0754471</name>
</gene>
<dbReference type="Gramene" id="mRNA:HanXRQr2_Chr16g0754471">
    <property type="protein sequence ID" value="mRNA:HanXRQr2_Chr16g0754471"/>
    <property type="gene ID" value="HanXRQr2_Chr16g0754471"/>
</dbReference>
<feature type="transmembrane region" description="Helical" evidence="1">
    <location>
        <begin position="119"/>
        <end position="138"/>
    </location>
</feature>
<keyword evidence="1" id="KW-0812">Transmembrane</keyword>
<dbReference type="Proteomes" id="UP000215914">
    <property type="component" value="Unassembled WGS sequence"/>
</dbReference>
<proteinExistence type="predicted"/>
<accession>A0A9K3DUB8</accession>
<reference evidence="2" key="1">
    <citation type="journal article" date="2017" name="Nature">
        <title>The sunflower genome provides insights into oil metabolism, flowering and Asterid evolution.</title>
        <authorList>
            <person name="Badouin H."/>
            <person name="Gouzy J."/>
            <person name="Grassa C.J."/>
            <person name="Murat F."/>
            <person name="Staton S.E."/>
            <person name="Cottret L."/>
            <person name="Lelandais-Briere C."/>
            <person name="Owens G.L."/>
            <person name="Carrere S."/>
            <person name="Mayjonade B."/>
            <person name="Legrand L."/>
            <person name="Gill N."/>
            <person name="Kane N.C."/>
            <person name="Bowers J.E."/>
            <person name="Hubner S."/>
            <person name="Bellec A."/>
            <person name="Berard A."/>
            <person name="Berges H."/>
            <person name="Blanchet N."/>
            <person name="Boniface M.C."/>
            <person name="Brunel D."/>
            <person name="Catrice O."/>
            <person name="Chaidir N."/>
            <person name="Claudel C."/>
            <person name="Donnadieu C."/>
            <person name="Faraut T."/>
            <person name="Fievet G."/>
            <person name="Helmstetter N."/>
            <person name="King M."/>
            <person name="Knapp S.J."/>
            <person name="Lai Z."/>
            <person name="Le Paslier M.C."/>
            <person name="Lippi Y."/>
            <person name="Lorenzon L."/>
            <person name="Mandel J.R."/>
            <person name="Marage G."/>
            <person name="Marchand G."/>
            <person name="Marquand E."/>
            <person name="Bret-Mestries E."/>
            <person name="Morien E."/>
            <person name="Nambeesan S."/>
            <person name="Nguyen T."/>
            <person name="Pegot-Espagnet P."/>
            <person name="Pouilly N."/>
            <person name="Raftis F."/>
            <person name="Sallet E."/>
            <person name="Schiex T."/>
            <person name="Thomas J."/>
            <person name="Vandecasteele C."/>
            <person name="Vares D."/>
            <person name="Vear F."/>
            <person name="Vautrin S."/>
            <person name="Crespi M."/>
            <person name="Mangin B."/>
            <person name="Burke J.M."/>
            <person name="Salse J."/>
            <person name="Munos S."/>
            <person name="Vincourt P."/>
            <person name="Rieseberg L.H."/>
            <person name="Langlade N.B."/>
        </authorList>
    </citation>
    <scope>NUCLEOTIDE SEQUENCE</scope>
    <source>
        <tissue evidence="2">Leaves</tissue>
    </source>
</reference>
<sequence length="140" mass="16559">MSSSSYSSWSVNRTPKIFKVNLDGNLYCHHKIVVVLRMAGPKSVRHGDQFYGCPQWPLSDCKSFMWKLDFDNFFEAHSNCSSSPVSYEKLKNENLQLQNKLLLEENKVLKRQIRGKKSMWKQPFVFTMFFVMAIWMYMLK</sequence>
<organism evidence="2 3">
    <name type="scientific">Helianthus annuus</name>
    <name type="common">Common sunflower</name>
    <dbReference type="NCBI Taxonomy" id="4232"/>
    <lineage>
        <taxon>Eukaryota</taxon>
        <taxon>Viridiplantae</taxon>
        <taxon>Streptophyta</taxon>
        <taxon>Embryophyta</taxon>
        <taxon>Tracheophyta</taxon>
        <taxon>Spermatophyta</taxon>
        <taxon>Magnoliopsida</taxon>
        <taxon>eudicotyledons</taxon>
        <taxon>Gunneridae</taxon>
        <taxon>Pentapetalae</taxon>
        <taxon>asterids</taxon>
        <taxon>campanulids</taxon>
        <taxon>Asterales</taxon>
        <taxon>Asteraceae</taxon>
        <taxon>Asteroideae</taxon>
        <taxon>Heliantheae alliance</taxon>
        <taxon>Heliantheae</taxon>
        <taxon>Helianthus</taxon>
    </lineage>
</organism>
<reference evidence="2" key="2">
    <citation type="submission" date="2020-06" db="EMBL/GenBank/DDBJ databases">
        <title>Helianthus annuus Genome sequencing and assembly Release 2.</title>
        <authorList>
            <person name="Gouzy J."/>
            <person name="Langlade N."/>
            <person name="Munos S."/>
        </authorList>
    </citation>
    <scope>NUCLEOTIDE SEQUENCE</scope>
    <source>
        <tissue evidence="2">Leaves</tissue>
    </source>
</reference>
<name>A0A9K3DUB8_HELAN</name>
<keyword evidence="3" id="KW-1185">Reference proteome</keyword>